<evidence type="ECO:0000256" key="5">
    <source>
        <dbReference type="SAM" id="SignalP"/>
    </source>
</evidence>
<name>A0A9P0D9X5_9CUCU</name>
<dbReference type="Proteomes" id="UP001153636">
    <property type="component" value="Chromosome 8"/>
</dbReference>
<dbReference type="PANTHER" id="PTHR46426:SF1">
    <property type="entry name" value="PROTEIN DISULFIDE-ISOMERASE TMX3"/>
    <property type="match status" value="1"/>
</dbReference>
<organism evidence="7 8">
    <name type="scientific">Psylliodes chrysocephalus</name>
    <dbReference type="NCBI Taxonomy" id="3402493"/>
    <lineage>
        <taxon>Eukaryota</taxon>
        <taxon>Metazoa</taxon>
        <taxon>Ecdysozoa</taxon>
        <taxon>Arthropoda</taxon>
        <taxon>Hexapoda</taxon>
        <taxon>Insecta</taxon>
        <taxon>Pterygota</taxon>
        <taxon>Neoptera</taxon>
        <taxon>Endopterygota</taxon>
        <taxon>Coleoptera</taxon>
        <taxon>Polyphaga</taxon>
        <taxon>Cucujiformia</taxon>
        <taxon>Chrysomeloidea</taxon>
        <taxon>Chrysomelidae</taxon>
        <taxon>Galerucinae</taxon>
        <taxon>Alticini</taxon>
        <taxon>Psylliodes</taxon>
    </lineage>
</organism>
<accession>A0A9P0D9X5</accession>
<dbReference type="EMBL" id="OV651820">
    <property type="protein sequence ID" value="CAH1114554.1"/>
    <property type="molecule type" value="Genomic_DNA"/>
</dbReference>
<evidence type="ECO:0000256" key="4">
    <source>
        <dbReference type="ARBA" id="ARBA00023136"/>
    </source>
</evidence>
<gene>
    <name evidence="7" type="ORF">PSYICH_LOCUS14186</name>
</gene>
<comment type="subcellular location">
    <subcellularLocation>
        <location evidence="1">Membrane</location>
        <topology evidence="1">Single-pass membrane protein</topology>
    </subcellularLocation>
</comment>
<dbReference type="Pfam" id="PF00085">
    <property type="entry name" value="Thioredoxin"/>
    <property type="match status" value="1"/>
</dbReference>
<evidence type="ECO:0000256" key="1">
    <source>
        <dbReference type="ARBA" id="ARBA00004167"/>
    </source>
</evidence>
<evidence type="ECO:0000256" key="3">
    <source>
        <dbReference type="ARBA" id="ARBA00022989"/>
    </source>
</evidence>
<feature type="chain" id="PRO_5040346163" description="Thioredoxin domain-containing protein" evidence="5">
    <location>
        <begin position="20"/>
        <end position="429"/>
    </location>
</feature>
<evidence type="ECO:0000256" key="2">
    <source>
        <dbReference type="ARBA" id="ARBA00022692"/>
    </source>
</evidence>
<dbReference type="GO" id="GO:0016020">
    <property type="term" value="C:membrane"/>
    <property type="evidence" value="ECO:0007669"/>
    <property type="project" value="UniProtKB-SubCell"/>
</dbReference>
<dbReference type="PANTHER" id="PTHR46426">
    <property type="entry name" value="PROTEIN DISULFIDE-ISOMERASE TMX3"/>
    <property type="match status" value="1"/>
</dbReference>
<reference evidence="7" key="1">
    <citation type="submission" date="2022-01" db="EMBL/GenBank/DDBJ databases">
        <authorList>
            <person name="King R."/>
        </authorList>
    </citation>
    <scope>NUCLEOTIDE SEQUENCE</scope>
</reference>
<evidence type="ECO:0000313" key="8">
    <source>
        <dbReference type="Proteomes" id="UP001153636"/>
    </source>
</evidence>
<sequence length="429" mass="49622">MKILQLLLIIGFSFDVSLSSSKWILELGDNFIDVRKDGGYWLVKFYTPWSGQCKRLEPVWAHVVQALKNTHIRVGKVDCSIFPNVGKAFEIITYPTIKLIKAEEEFTFEGEKTTEEIINFAIRLSGPPVQQVTRSESLSNIKNMNQLFFMYVGELEGLLWNTFYDVASKFQAHAFYYSASEEIAMKHVDIHTLPAVFVHKETSHYFYSVGEGNNQIEADHINATMHKWINEERFETFPKITEANINEILRTQKYIVLVVVEENKVFQIPKEMLEFRNTVEALARKKRHVYHDYFQFGWTNSRELANNIAMQIVPLPYLIVLNSSTLHHHVPEDEPMQMTPDAIEMFLKNIIEETVPIYGGNDIAVRIYRTYFKARTTLADRWSGNPVLTTVLLGLPLGFLSFILYSCCCANILDADDDEEEELPHEKKE</sequence>
<feature type="signal peptide" evidence="5">
    <location>
        <begin position="1"/>
        <end position="19"/>
    </location>
</feature>
<dbReference type="InterPro" id="IPR036249">
    <property type="entry name" value="Thioredoxin-like_sf"/>
</dbReference>
<dbReference type="InterPro" id="IPR013766">
    <property type="entry name" value="Thioredoxin_domain"/>
</dbReference>
<dbReference type="Gene3D" id="3.40.30.10">
    <property type="entry name" value="Glutaredoxin"/>
    <property type="match status" value="2"/>
</dbReference>
<dbReference type="SUPFAM" id="SSF52833">
    <property type="entry name" value="Thioredoxin-like"/>
    <property type="match status" value="1"/>
</dbReference>
<keyword evidence="5" id="KW-0732">Signal</keyword>
<feature type="domain" description="Thioredoxin" evidence="6">
    <location>
        <begin position="7"/>
        <end position="126"/>
    </location>
</feature>
<dbReference type="Pfam" id="PF13848">
    <property type="entry name" value="Thioredoxin_6"/>
    <property type="match status" value="1"/>
</dbReference>
<evidence type="ECO:0000313" key="7">
    <source>
        <dbReference type="EMBL" id="CAH1114554.1"/>
    </source>
</evidence>
<dbReference type="InterPro" id="IPR052250">
    <property type="entry name" value="PDI_TMX3"/>
</dbReference>
<evidence type="ECO:0000259" key="6">
    <source>
        <dbReference type="PROSITE" id="PS51352"/>
    </source>
</evidence>
<dbReference type="OrthoDB" id="74910at2759"/>
<keyword evidence="3" id="KW-1133">Transmembrane helix</keyword>
<keyword evidence="2" id="KW-0812">Transmembrane</keyword>
<keyword evidence="8" id="KW-1185">Reference proteome</keyword>
<proteinExistence type="predicted"/>
<dbReference type="AlphaFoldDB" id="A0A9P0D9X5"/>
<protein>
    <recommendedName>
        <fullName evidence="6">Thioredoxin domain-containing protein</fullName>
    </recommendedName>
</protein>
<keyword evidence="4" id="KW-0472">Membrane</keyword>
<dbReference type="PROSITE" id="PS51352">
    <property type="entry name" value="THIOREDOXIN_2"/>
    <property type="match status" value="1"/>
</dbReference>
<dbReference type="GO" id="GO:0005783">
    <property type="term" value="C:endoplasmic reticulum"/>
    <property type="evidence" value="ECO:0007669"/>
    <property type="project" value="TreeGrafter"/>
</dbReference>